<accession>A0A6V8LV67</accession>
<proteinExistence type="inferred from homology"/>
<dbReference type="GO" id="GO:0000271">
    <property type="term" value="P:polysaccharide biosynthetic process"/>
    <property type="evidence" value="ECO:0007669"/>
    <property type="project" value="TreeGrafter"/>
</dbReference>
<comment type="caution">
    <text evidence="3">The sequence shown here is derived from an EMBL/GenBank/DDBJ whole genome shotgun (WGS) entry which is preliminary data.</text>
</comment>
<keyword evidence="3" id="KW-0808">Transferase</keyword>
<sequence length="432" mass="47258">MSLALFGGAPVRTRPFPAYRIMGEEEKEALARVIDSGILSRYLGCWHEDFYGGPEVQALEREWAARFGVKHAIAVNSCTSGLYAAVGAVGTEPGDEIIVPPYTMAATTTAPLVYGAIPVFADVEPDCFCIDPAAVEAAITPRTRAIMAVDLFGLPYNALAINAIARKHGIRVIEDNAQAPGALHFGREAGSLADIGVFSLNYHKHIHTGEGGMVVTNDDELADKVRLIRNHAEAVVEAKGTTDLVNMVGFNYRLTELQAAVGRCQLAKFDTLLAARQENSTYLSSRLAEIDCITPPKVREGCTHVYYVHACLYDAECAGLPRQRFLEAVSAELAPTELREGEGVLLSGGYVRPLYLQPIFQRRIAFGSQGFPFVNPWNPASPRYDAGLCPTCERLHTAELIEHELMRPPMTRADLDDVADAFTKVWELRHTL</sequence>
<dbReference type="SUPFAM" id="SSF53383">
    <property type="entry name" value="PLP-dependent transferases"/>
    <property type="match status" value="1"/>
</dbReference>
<dbReference type="Gene3D" id="3.40.640.10">
    <property type="entry name" value="Type I PLP-dependent aspartate aminotransferase-like (Major domain)"/>
    <property type="match status" value="1"/>
</dbReference>
<dbReference type="InterPro" id="IPR000653">
    <property type="entry name" value="DegT/StrS_aminotransferase"/>
</dbReference>
<dbReference type="EMBL" id="BLTE01000012">
    <property type="protein sequence ID" value="GFK94850.1"/>
    <property type="molecule type" value="Genomic_DNA"/>
</dbReference>
<dbReference type="EC" id="2.6.1.102" evidence="3"/>
<dbReference type="GO" id="GO:0030170">
    <property type="term" value="F:pyridoxal phosphate binding"/>
    <property type="evidence" value="ECO:0007669"/>
    <property type="project" value="TreeGrafter"/>
</dbReference>
<evidence type="ECO:0000256" key="1">
    <source>
        <dbReference type="ARBA" id="ARBA00037999"/>
    </source>
</evidence>
<dbReference type="Gene3D" id="3.90.1150.10">
    <property type="entry name" value="Aspartate Aminotransferase, domain 1"/>
    <property type="match status" value="1"/>
</dbReference>
<dbReference type="PANTHER" id="PTHR30244:SF34">
    <property type="entry name" value="DTDP-4-AMINO-4,6-DIDEOXYGALACTOSE TRANSAMINASE"/>
    <property type="match status" value="1"/>
</dbReference>
<dbReference type="Proteomes" id="UP000494245">
    <property type="component" value="Unassembled WGS sequence"/>
</dbReference>
<evidence type="ECO:0000313" key="4">
    <source>
        <dbReference type="Proteomes" id="UP000494245"/>
    </source>
</evidence>
<keyword evidence="3" id="KW-0032">Aminotransferase</keyword>
<organism evidence="3 4">
    <name type="scientific">Fundidesulfovibrio magnetotacticus</name>
    <dbReference type="NCBI Taxonomy" id="2730080"/>
    <lineage>
        <taxon>Bacteria</taxon>
        <taxon>Pseudomonadati</taxon>
        <taxon>Thermodesulfobacteriota</taxon>
        <taxon>Desulfovibrionia</taxon>
        <taxon>Desulfovibrionales</taxon>
        <taxon>Desulfovibrionaceae</taxon>
        <taxon>Fundidesulfovibrio</taxon>
    </lineage>
</organism>
<dbReference type="Pfam" id="PF01041">
    <property type="entry name" value="DegT_DnrJ_EryC1"/>
    <property type="match status" value="1"/>
</dbReference>
<name>A0A6V8LV67_9BACT</name>
<protein>
    <submittedName>
        <fullName evidence="3">GDP-perosamine synthase</fullName>
        <ecNumber evidence="3">2.6.1.102</ecNumber>
    </submittedName>
</protein>
<keyword evidence="4" id="KW-1185">Reference proteome</keyword>
<dbReference type="InterPro" id="IPR015424">
    <property type="entry name" value="PyrdxlP-dep_Trfase"/>
</dbReference>
<dbReference type="InterPro" id="IPR015421">
    <property type="entry name" value="PyrdxlP-dep_Trfase_major"/>
</dbReference>
<dbReference type="GO" id="GO:0102933">
    <property type="term" value="F:GDP-4-dehydro-6-deoxy-D-mannose-4-aminotransferase activity"/>
    <property type="evidence" value="ECO:0007669"/>
    <property type="project" value="UniProtKB-EC"/>
</dbReference>
<keyword evidence="2" id="KW-0663">Pyridoxal phosphate</keyword>
<comment type="similarity">
    <text evidence="1 2">Belongs to the DegT/DnrJ/EryC1 family.</text>
</comment>
<reference evidence="3 4" key="2">
    <citation type="submission" date="2020-05" db="EMBL/GenBank/DDBJ databases">
        <title>Draft genome sequence of Desulfovibrio sp. strainFSS-1.</title>
        <authorList>
            <person name="Shimoshige H."/>
            <person name="Kobayashi H."/>
            <person name="Maekawa T."/>
        </authorList>
    </citation>
    <scope>NUCLEOTIDE SEQUENCE [LARGE SCALE GENOMIC DNA]</scope>
    <source>
        <strain evidence="3 4">SIID29052-01</strain>
    </source>
</reference>
<dbReference type="AlphaFoldDB" id="A0A6V8LV67"/>
<gene>
    <name evidence="3" type="primary">per_1</name>
    <name evidence="3" type="ORF">NNJEOMEG_02698</name>
</gene>
<dbReference type="PANTHER" id="PTHR30244">
    <property type="entry name" value="TRANSAMINASE"/>
    <property type="match status" value="1"/>
</dbReference>
<dbReference type="InterPro" id="IPR015422">
    <property type="entry name" value="PyrdxlP-dep_Trfase_small"/>
</dbReference>
<evidence type="ECO:0000313" key="3">
    <source>
        <dbReference type="EMBL" id="GFK94850.1"/>
    </source>
</evidence>
<dbReference type="CDD" id="cd00616">
    <property type="entry name" value="AHBA_syn"/>
    <property type="match status" value="1"/>
</dbReference>
<reference evidence="3 4" key="1">
    <citation type="submission" date="2020-04" db="EMBL/GenBank/DDBJ databases">
        <authorList>
            <consortium name="Desulfovibrio sp. FSS-1 genome sequencing consortium"/>
            <person name="Shimoshige H."/>
            <person name="Kobayashi H."/>
            <person name="Maekawa T."/>
        </authorList>
    </citation>
    <scope>NUCLEOTIDE SEQUENCE [LARGE SCALE GENOMIC DNA]</scope>
    <source>
        <strain evidence="3 4">SIID29052-01</strain>
    </source>
</reference>
<evidence type="ECO:0000256" key="2">
    <source>
        <dbReference type="RuleBase" id="RU004508"/>
    </source>
</evidence>